<comment type="similarity">
    <text evidence="1">Belongs to the DNA polymerase type-Y family.</text>
</comment>
<dbReference type="AlphaFoldDB" id="I3ZFG7"/>
<evidence type="ECO:0000256" key="2">
    <source>
        <dbReference type="ARBA" id="ARBA00022763"/>
    </source>
</evidence>
<feature type="domain" description="UmuC" evidence="3">
    <location>
        <begin position="7"/>
        <end position="59"/>
    </location>
</feature>
<dbReference type="STRING" id="926566.Terro_1683"/>
<dbReference type="GO" id="GO:0006281">
    <property type="term" value="P:DNA repair"/>
    <property type="evidence" value="ECO:0007669"/>
    <property type="project" value="InterPro"/>
</dbReference>
<dbReference type="GO" id="GO:0016740">
    <property type="term" value="F:transferase activity"/>
    <property type="evidence" value="ECO:0007669"/>
    <property type="project" value="UniProtKB-KW"/>
</dbReference>
<dbReference type="InterPro" id="IPR050356">
    <property type="entry name" value="SulA_CellDiv_inhibitor"/>
</dbReference>
<gene>
    <name evidence="4" type="ordered locus">Terro_1683</name>
</gene>
<dbReference type="eggNOG" id="COG0389">
    <property type="taxonomic scope" value="Bacteria"/>
</dbReference>
<evidence type="ECO:0000259" key="3">
    <source>
        <dbReference type="PROSITE" id="PS50173"/>
    </source>
</evidence>
<dbReference type="SUPFAM" id="SSF56672">
    <property type="entry name" value="DNA/RNA polymerases"/>
    <property type="match status" value="1"/>
</dbReference>
<dbReference type="Gene3D" id="3.40.1170.60">
    <property type="match status" value="1"/>
</dbReference>
<sequence>MTQPQVYLAVHVPEFAAQALLRMRPDLQCKPVAVVKGIAPLQEVCSANTAARAMGVENGITRAQLDAFDGLTILPVSAGEEACARTALLDVAAVLTPRIEPQPMADGAFRMLLDMTGTTLIWGQTHQLAQRVAHAVSSIRLSARVVASSNAHASLSLAAVPRSRPLVVNAGDEAKILAPLPLSALHLSQEETETFQLWGLRTLGELAMLPVRDVVSRIGQRGKHLHAMARGEHPHHLVPQEEAFKLEEQVEFEAPVDVLDSLLFVLGPMLDQLIYRAANRSYALASVTTHLRLDGGGEHERTVQPALPNADRAALLKLMQLDLQAHPPDNGIVAITLTAQTGDRSKVQMGLFAPQLPEAMRLDVTIARIAALVGEDSIGRARLLDTHGMHSFAMDRFLVKPSSAKTKHHAIPRQRFSIRRHRPPVPLHVSPQYRHNGSRPFSFYLEGKQYVIAEAYGPWRCNGDWWSSDVWSHEEWDVRARSDDDISTLLLCLLNHDLLRKTWTLEATYD</sequence>
<dbReference type="RefSeq" id="WP_014785554.1">
    <property type="nucleotide sequence ID" value="NC_018014.1"/>
</dbReference>
<keyword evidence="5" id="KW-1185">Reference proteome</keyword>
<proteinExistence type="inferred from homology"/>
<evidence type="ECO:0000313" key="4">
    <source>
        <dbReference type="EMBL" id="AFL87985.1"/>
    </source>
</evidence>
<reference evidence="4 5" key="1">
    <citation type="submission" date="2012-06" db="EMBL/GenBank/DDBJ databases">
        <title>Complete genome of Terriglobus roseus DSM 18391.</title>
        <authorList>
            <consortium name="US DOE Joint Genome Institute (JGI-PGF)"/>
            <person name="Lucas S."/>
            <person name="Copeland A."/>
            <person name="Lapidus A."/>
            <person name="Glavina del Rio T."/>
            <person name="Dalin E."/>
            <person name="Tice H."/>
            <person name="Bruce D."/>
            <person name="Goodwin L."/>
            <person name="Pitluck S."/>
            <person name="Peters L."/>
            <person name="Mikhailova N."/>
            <person name="Munk A.C.C."/>
            <person name="Kyrpides N."/>
            <person name="Mavromatis K."/>
            <person name="Ivanova N."/>
            <person name="Brettin T."/>
            <person name="Detter J.C."/>
            <person name="Han C."/>
            <person name="Larimer F."/>
            <person name="Land M."/>
            <person name="Hauser L."/>
            <person name="Markowitz V."/>
            <person name="Cheng J.-F."/>
            <person name="Hugenholtz P."/>
            <person name="Woyke T."/>
            <person name="Wu D."/>
            <person name="Brambilla E."/>
            <person name="Klenk H.-P."/>
            <person name="Eisen J.A."/>
        </authorList>
    </citation>
    <scope>NUCLEOTIDE SEQUENCE [LARGE SCALE GENOMIC DNA]</scope>
    <source>
        <strain evidence="5">DSM 18391 / NRRL B-41598 / KBS 63</strain>
    </source>
</reference>
<keyword evidence="2" id="KW-0227">DNA damage</keyword>
<protein>
    <submittedName>
        <fullName evidence="4">Nucleotidyltransferase/DNA polymerase involved in DNA repair</fullName>
    </submittedName>
</protein>
<dbReference type="PANTHER" id="PTHR35369:SF2">
    <property type="entry name" value="BLR3025 PROTEIN"/>
    <property type="match status" value="1"/>
</dbReference>
<evidence type="ECO:0000256" key="1">
    <source>
        <dbReference type="ARBA" id="ARBA00010945"/>
    </source>
</evidence>
<dbReference type="Proteomes" id="UP000006056">
    <property type="component" value="Chromosome"/>
</dbReference>
<organism evidence="4 5">
    <name type="scientific">Terriglobus roseus (strain DSM 18391 / NRRL B-41598 / KBS 63)</name>
    <dbReference type="NCBI Taxonomy" id="926566"/>
    <lineage>
        <taxon>Bacteria</taxon>
        <taxon>Pseudomonadati</taxon>
        <taxon>Acidobacteriota</taxon>
        <taxon>Terriglobia</taxon>
        <taxon>Terriglobales</taxon>
        <taxon>Acidobacteriaceae</taxon>
        <taxon>Terriglobus</taxon>
    </lineage>
</organism>
<dbReference type="HOGENOM" id="CLU_041029_0_0_0"/>
<accession>I3ZFG7</accession>
<dbReference type="Pfam" id="PF00817">
    <property type="entry name" value="IMS"/>
    <property type="match status" value="1"/>
</dbReference>
<dbReference type="PANTHER" id="PTHR35369">
    <property type="entry name" value="BLR3025 PROTEIN-RELATED"/>
    <property type="match status" value="1"/>
</dbReference>
<dbReference type="EMBL" id="CP003379">
    <property type="protein sequence ID" value="AFL87985.1"/>
    <property type="molecule type" value="Genomic_DNA"/>
</dbReference>
<dbReference type="InterPro" id="IPR001126">
    <property type="entry name" value="UmuC"/>
</dbReference>
<dbReference type="Gene3D" id="3.30.70.270">
    <property type="match status" value="1"/>
</dbReference>
<name>I3ZFG7_TERRK</name>
<dbReference type="PROSITE" id="PS50173">
    <property type="entry name" value="UMUC"/>
    <property type="match status" value="1"/>
</dbReference>
<dbReference type="InterPro" id="IPR043502">
    <property type="entry name" value="DNA/RNA_pol_sf"/>
</dbReference>
<evidence type="ECO:0000313" key="5">
    <source>
        <dbReference type="Proteomes" id="UP000006056"/>
    </source>
</evidence>
<keyword evidence="4" id="KW-0808">Transferase</keyword>
<dbReference type="InterPro" id="IPR043128">
    <property type="entry name" value="Rev_trsase/Diguanyl_cyclase"/>
</dbReference>
<dbReference type="OrthoDB" id="106651at2"/>
<dbReference type="KEGG" id="trs:Terro_1683"/>